<dbReference type="InterPro" id="IPR050565">
    <property type="entry name" value="LYPA1-2/EST-like"/>
</dbReference>
<dbReference type="AlphaFoldDB" id="A0A6N9Z4M4"/>
<dbReference type="RefSeq" id="WP_163230728.1">
    <property type="nucleotide sequence ID" value="NZ_WHZW01000009.1"/>
</dbReference>
<keyword evidence="6" id="KW-1185">Reference proteome</keyword>
<feature type="region of interest" description="Disordered" evidence="3">
    <location>
        <begin position="1"/>
        <end position="23"/>
    </location>
</feature>
<dbReference type="Gene3D" id="3.40.50.1820">
    <property type="entry name" value="alpha/beta hydrolase"/>
    <property type="match status" value="1"/>
</dbReference>
<reference evidence="5 6" key="1">
    <citation type="submission" date="2019-10" db="EMBL/GenBank/DDBJ databases">
        <title>Bifidobacterium from non-human primates.</title>
        <authorList>
            <person name="Modesto M."/>
        </authorList>
    </citation>
    <scope>NUCLEOTIDE SEQUENCE [LARGE SCALE GENOMIC DNA]</scope>
    <source>
        <strain evidence="5 6">TRE17</strain>
    </source>
</reference>
<dbReference type="SUPFAM" id="SSF53474">
    <property type="entry name" value="alpha/beta-Hydrolases"/>
    <property type="match status" value="1"/>
</dbReference>
<evidence type="ECO:0000259" key="4">
    <source>
        <dbReference type="Pfam" id="PF02230"/>
    </source>
</evidence>
<evidence type="ECO:0000313" key="5">
    <source>
        <dbReference type="EMBL" id="NEG89441.1"/>
    </source>
</evidence>
<dbReference type="GO" id="GO:0016787">
    <property type="term" value="F:hydrolase activity"/>
    <property type="evidence" value="ECO:0007669"/>
    <property type="project" value="UniProtKB-KW"/>
</dbReference>
<name>A0A6N9Z4M4_9BIFI</name>
<feature type="domain" description="Phospholipase/carboxylesterase/thioesterase" evidence="4">
    <location>
        <begin position="41"/>
        <end position="237"/>
    </location>
</feature>
<dbReference type="EMBL" id="WHZW01000009">
    <property type="protein sequence ID" value="NEG89441.1"/>
    <property type="molecule type" value="Genomic_DNA"/>
</dbReference>
<organism evidence="5 6">
    <name type="scientific">Bifidobacterium aerophilum</name>
    <dbReference type="NCBI Taxonomy" id="1798155"/>
    <lineage>
        <taxon>Bacteria</taxon>
        <taxon>Bacillati</taxon>
        <taxon>Actinomycetota</taxon>
        <taxon>Actinomycetes</taxon>
        <taxon>Bifidobacteriales</taxon>
        <taxon>Bifidobacteriaceae</taxon>
        <taxon>Bifidobacterium</taxon>
    </lineage>
</organism>
<evidence type="ECO:0000256" key="2">
    <source>
        <dbReference type="ARBA" id="ARBA00022801"/>
    </source>
</evidence>
<proteinExistence type="inferred from homology"/>
<dbReference type="InterPro" id="IPR003140">
    <property type="entry name" value="PLipase/COase/thioEstase"/>
</dbReference>
<dbReference type="Proteomes" id="UP000469194">
    <property type="component" value="Unassembled WGS sequence"/>
</dbReference>
<evidence type="ECO:0000256" key="3">
    <source>
        <dbReference type="SAM" id="MobiDB-lite"/>
    </source>
</evidence>
<protein>
    <submittedName>
        <fullName evidence="5">Esterase</fullName>
    </submittedName>
</protein>
<comment type="similarity">
    <text evidence="1">Belongs to the AB hydrolase superfamily. AB hydrolase 2 family.</text>
</comment>
<gene>
    <name evidence="5" type="ORF">GFD25_05435</name>
</gene>
<dbReference type="Pfam" id="PF02230">
    <property type="entry name" value="Abhydrolase_2"/>
    <property type="match status" value="1"/>
</dbReference>
<dbReference type="InterPro" id="IPR029058">
    <property type="entry name" value="AB_hydrolase_fold"/>
</dbReference>
<dbReference type="PANTHER" id="PTHR10655">
    <property type="entry name" value="LYSOPHOSPHOLIPASE-RELATED"/>
    <property type="match status" value="1"/>
</dbReference>
<accession>A0A6N9Z4M4</accession>
<comment type="caution">
    <text evidence="5">The sequence shown here is derived from an EMBL/GenBank/DDBJ whole genome shotgun (WGS) entry which is preliminary data.</text>
</comment>
<sequence length="248" mass="26793">MSEDAAISDAAPGNGEQNDGTPAIPAITHARYSRGGGDALPSRPMFLCLHGWGSNEDDIADLMRYIAPYNDHVALRAPVELQPEADSRPGAYAWFRDGVPSGDALDRAAFAAATAIDRWVDEHIPATRDVVPLGFSQGGLLAVHLLRIHPERYRAAISLSGYLAPGGVPGTAPADDRLANFDVPVFFTYGKNDAVIPKYELFAAAAWLEEHTWLTTKSYHGLDHAVSMDELSDLRQWMLLNGISSGVL</sequence>
<keyword evidence="2" id="KW-0378">Hydrolase</keyword>
<evidence type="ECO:0000313" key="6">
    <source>
        <dbReference type="Proteomes" id="UP000469194"/>
    </source>
</evidence>
<dbReference type="PANTHER" id="PTHR10655:SF17">
    <property type="entry name" value="LYSOPHOSPHOLIPASE-LIKE PROTEIN 1"/>
    <property type="match status" value="1"/>
</dbReference>
<evidence type="ECO:0000256" key="1">
    <source>
        <dbReference type="ARBA" id="ARBA00006499"/>
    </source>
</evidence>